<dbReference type="InterPro" id="IPR036046">
    <property type="entry name" value="Acylphosphatase-like_dom_sf"/>
</dbReference>
<gene>
    <name evidence="1" type="ORF">EDD54_4137</name>
</gene>
<dbReference type="RefSeq" id="WP_126540465.1">
    <property type="nucleotide sequence ID" value="NZ_BSPM01000002.1"/>
</dbReference>
<accession>A0A4R6R8G8</accession>
<sequence>MSTPRPVSVRLVFRGRDLGAGFAAFAAERLARYALDGRVVATGPSEVAVEAAGHPALVDMLEVGCSIGPLDAVVLDVERRDGPA</sequence>
<comment type="caution">
    <text evidence="1">The sequence shown here is derived from an EMBL/GenBank/DDBJ whole genome shotgun (WGS) entry which is preliminary data.</text>
</comment>
<evidence type="ECO:0000313" key="2">
    <source>
        <dbReference type="Proteomes" id="UP000294547"/>
    </source>
</evidence>
<dbReference type="EMBL" id="SNXY01000011">
    <property type="protein sequence ID" value="TDP81877.1"/>
    <property type="molecule type" value="Genomic_DNA"/>
</dbReference>
<evidence type="ECO:0008006" key="3">
    <source>
        <dbReference type="Google" id="ProtNLM"/>
    </source>
</evidence>
<dbReference type="Proteomes" id="UP000294547">
    <property type="component" value="Unassembled WGS sequence"/>
</dbReference>
<name>A0A4R6R8G8_9HYPH</name>
<dbReference type="SUPFAM" id="SSF54975">
    <property type="entry name" value="Acylphosphatase/BLUF domain-like"/>
    <property type="match status" value="1"/>
</dbReference>
<organism evidence="1 2">
    <name type="scientific">Oharaeibacter diazotrophicus</name>
    <dbReference type="NCBI Taxonomy" id="1920512"/>
    <lineage>
        <taxon>Bacteria</taxon>
        <taxon>Pseudomonadati</taxon>
        <taxon>Pseudomonadota</taxon>
        <taxon>Alphaproteobacteria</taxon>
        <taxon>Hyphomicrobiales</taxon>
        <taxon>Pleomorphomonadaceae</taxon>
        <taxon>Oharaeibacter</taxon>
    </lineage>
</organism>
<reference evidence="1 2" key="1">
    <citation type="submission" date="2019-03" db="EMBL/GenBank/DDBJ databases">
        <title>Genomic Encyclopedia of Type Strains, Phase IV (KMG-IV): sequencing the most valuable type-strain genomes for metagenomic binning, comparative biology and taxonomic classification.</title>
        <authorList>
            <person name="Goeker M."/>
        </authorList>
    </citation>
    <scope>NUCLEOTIDE SEQUENCE [LARGE SCALE GENOMIC DNA]</scope>
    <source>
        <strain evidence="1 2">DSM 102969</strain>
    </source>
</reference>
<protein>
    <recommendedName>
        <fullName evidence="3">Acylphosphatase</fullName>
    </recommendedName>
</protein>
<dbReference type="AlphaFoldDB" id="A0A4R6R8G8"/>
<evidence type="ECO:0000313" key="1">
    <source>
        <dbReference type="EMBL" id="TDP81877.1"/>
    </source>
</evidence>
<dbReference type="Gene3D" id="3.30.70.100">
    <property type="match status" value="1"/>
</dbReference>
<proteinExistence type="predicted"/>
<keyword evidence="2" id="KW-1185">Reference proteome</keyword>
<dbReference type="OrthoDB" id="7774747at2"/>